<feature type="compositionally biased region" description="Polar residues" evidence="3">
    <location>
        <begin position="1533"/>
        <end position="1542"/>
    </location>
</feature>
<feature type="compositionally biased region" description="Basic and acidic residues" evidence="3">
    <location>
        <begin position="1083"/>
        <end position="1096"/>
    </location>
</feature>
<feature type="compositionally biased region" description="Low complexity" evidence="3">
    <location>
        <begin position="1194"/>
        <end position="1204"/>
    </location>
</feature>
<dbReference type="Gene3D" id="1.10.8.270">
    <property type="entry name" value="putative rabgap domain of human tbc1 domain family member 14 like domains"/>
    <property type="match status" value="1"/>
</dbReference>
<feature type="coiled-coil region" evidence="2">
    <location>
        <begin position="460"/>
        <end position="515"/>
    </location>
</feature>
<feature type="compositionally biased region" description="Basic and acidic residues" evidence="3">
    <location>
        <begin position="1556"/>
        <end position="1568"/>
    </location>
</feature>
<dbReference type="SUPFAM" id="SSF47923">
    <property type="entry name" value="Ypt/Rab-GAP domain of gyp1p"/>
    <property type="match status" value="2"/>
</dbReference>
<feature type="region of interest" description="Disordered" evidence="3">
    <location>
        <begin position="623"/>
        <end position="645"/>
    </location>
</feature>
<feature type="region of interest" description="Disordered" evidence="3">
    <location>
        <begin position="380"/>
        <end position="460"/>
    </location>
</feature>
<evidence type="ECO:0000256" key="2">
    <source>
        <dbReference type="SAM" id="Coils"/>
    </source>
</evidence>
<dbReference type="PANTHER" id="PTHR13384:SF19">
    <property type="entry name" value="G PATCH DOMAIN-CONTAINING PROTEIN 1"/>
    <property type="match status" value="1"/>
</dbReference>
<feature type="compositionally biased region" description="Polar residues" evidence="3">
    <location>
        <begin position="1659"/>
        <end position="1672"/>
    </location>
</feature>
<dbReference type="OrthoDB" id="20507at2759"/>
<feature type="region of interest" description="Disordered" evidence="3">
    <location>
        <begin position="518"/>
        <end position="550"/>
    </location>
</feature>
<dbReference type="InterPro" id="IPR019002">
    <property type="entry name" value="Ribosome_biogenesis_Nop16"/>
</dbReference>
<feature type="region of interest" description="Disordered" evidence="3">
    <location>
        <begin position="1183"/>
        <end position="1206"/>
    </location>
</feature>
<dbReference type="Gene3D" id="1.10.10.750">
    <property type="entry name" value="Ypt/Rab-GAP domain of gyp1p, domain 1"/>
    <property type="match status" value="1"/>
</dbReference>
<proteinExistence type="predicted"/>
<dbReference type="PROSITE" id="PS50174">
    <property type="entry name" value="G_PATCH"/>
    <property type="match status" value="1"/>
</dbReference>
<feature type="non-terminal residue" evidence="6">
    <location>
        <position position="1"/>
    </location>
</feature>
<feature type="compositionally biased region" description="Acidic residues" evidence="3">
    <location>
        <begin position="1475"/>
        <end position="1487"/>
    </location>
</feature>
<dbReference type="GO" id="GO:0005096">
    <property type="term" value="F:GTPase activator activity"/>
    <property type="evidence" value="ECO:0007669"/>
    <property type="project" value="UniProtKB-KW"/>
</dbReference>
<accession>A0A261Y4J5</accession>
<dbReference type="GO" id="GO:0006397">
    <property type="term" value="P:mRNA processing"/>
    <property type="evidence" value="ECO:0007669"/>
    <property type="project" value="InterPro"/>
</dbReference>
<dbReference type="InterPro" id="IPR035969">
    <property type="entry name" value="Rab-GAP_TBC_sf"/>
</dbReference>
<feature type="region of interest" description="Disordered" evidence="3">
    <location>
        <begin position="1470"/>
        <end position="1496"/>
    </location>
</feature>
<dbReference type="Pfam" id="PF01585">
    <property type="entry name" value="G-patch"/>
    <property type="match status" value="1"/>
</dbReference>
<gene>
    <name evidence="6" type="ORF">BZG36_01923</name>
</gene>
<feature type="compositionally biased region" description="Low complexity" evidence="3">
    <location>
        <begin position="623"/>
        <end position="639"/>
    </location>
</feature>
<feature type="region of interest" description="Disordered" evidence="3">
    <location>
        <begin position="1650"/>
        <end position="1675"/>
    </location>
</feature>
<dbReference type="PROSITE" id="PS50086">
    <property type="entry name" value="TBC_RABGAP"/>
    <property type="match status" value="1"/>
</dbReference>
<feature type="coiled-coil region" evidence="2">
    <location>
        <begin position="550"/>
        <end position="619"/>
    </location>
</feature>
<dbReference type="FunFam" id="1.10.472.80:FF:000027">
    <property type="entry name" value="GTPase activating protein (Evi5)"/>
    <property type="match status" value="1"/>
</dbReference>
<evidence type="ECO:0000313" key="6">
    <source>
        <dbReference type="EMBL" id="OZJ05531.1"/>
    </source>
</evidence>
<dbReference type="Proteomes" id="UP000242875">
    <property type="component" value="Unassembled WGS sequence"/>
</dbReference>
<feature type="region of interest" description="Disordered" evidence="3">
    <location>
        <begin position="1307"/>
        <end position="1328"/>
    </location>
</feature>
<keyword evidence="2" id="KW-0175">Coiled coil</keyword>
<feature type="domain" description="G-patch" evidence="5">
    <location>
        <begin position="904"/>
        <end position="928"/>
    </location>
</feature>
<dbReference type="InterPro" id="IPR000195">
    <property type="entry name" value="Rab-GAP-TBC_dom"/>
</dbReference>
<feature type="region of interest" description="Disordered" evidence="3">
    <location>
        <begin position="1528"/>
        <end position="1617"/>
    </location>
</feature>
<feature type="region of interest" description="Disordered" evidence="3">
    <location>
        <begin position="918"/>
        <end position="942"/>
    </location>
</feature>
<keyword evidence="7" id="KW-1185">Reference proteome</keyword>
<sequence length="1866" mass="210301">ETSEFLLAHLEQQNALLDMDPKAICIESNQLRSTFSTIQKLVMDSNKSTALQMAQALPTSPLKGAFSIADIHSNSSEEYLRTIDWDFWGALIEDYPTVAAKVPHLLVAKVKVGLPPQLRGLIWQAMSQSASTNLQSLYEQLVEEPSAYGKVIHRDLSRTFPKVDMFKEEGGQGQQAMERVLRAYSLYDAHVGYCQGLAFVVGPLLMVMPEKEGFCVFVRLMETYGMRTMYTLNMEGLQLRLSQFDSLLAQLLPSIHQHLTRRSIGPAIYASQWFLTLFAYAFPIPVILRIYDVVFAEGAHETIMRLAVAIMKRSEQDICRLQEFEEVLEFLTSKLFGPYLEIPNMLIEDALALSSVITKERMDELEREYTLRISKGSGLTPLVETSNDTTRKRQSILGIPYGPSPKTPAEEQADKAKNRHSFAGFISLPRNPLSPAPPRSSDMIGEPNQDTSPPPMGQHMKDMLADMSTLEKTNASLSRELESVSKQRDKVTYEYRLLQEKLLERDQEIEDLRHDMRSSIADSQSVSSSSLRDSTSSYAHHPGLSASQSQEALVQKLAMVQEELERSEKAKQNAQRERDDIFRDYKPIRQRLVESKKLAMELQLEKLGLIQKIEGLERTVRTLSVRSSSSDQNSNSEISSQDRRAALDLRRRHTVYKAQTTDNHDENAAFEIVSKLANSEERCRELEKLLADAKLKIVMLETANQPHTPLPSMDNAKPSLESIESDNDYFSGRPAGSSRGHQSTGDIPSIRMPSPIKAGKSGQKEDGKGRAIHHHPISRCCMEDDEEDRTVAFVFYGTEFPEPVEKDGKVKDEGWAPSTFTSSRNKKDGEERKQYRAEDFMDEEDISDFGLKGQIKTTQEFDILGGTQRELEQRKALAEAVEKDEATFGILPSKFISDLVVPKHDPIGIRLLRRMGWRPGQGIGPREQRKRKRDQKEMDEEDDDFDIHAKEVLFAPKDTAVVKLENKTDKRGLGYDPFRNDRHVEEMRRLRAQARLDGENPDNILASSDADRKRKRIEGFGIGVLEEDEDHSFDLYGDSESQRPSSLHSQKVAYRSTIIDEDEDESTYHPVHKQSRVGPSQRDAAKSRSRGHEQCCDGRSPLAGFHLASEKPQAAKWQPPVVPDDYKPIHAFKEPEKPAEAPLNPGERHELTFEKRGRILGETPLEGPARSVFDTMTPEAKQQLESKTGVSLGSTSSTDKSSSKANITFPPIDKSVALSALKGFMPFGSNLAKQNRYRQYLEHQAGLVKHEPVTIPPSLRAEEYEQELSDFKKSAMIYRPMSSMMASRFTSATKTVQLVEEVQGGLRTTPLSRPETPIESPVQKPDPKSVTTAEEAAALNMFGPLTRTISDFYPNRLLCKRFNVINPHPDHKEDKVSSGMTAMGSKEALSKDAMEDMMKERNIDTMEEYHKSGKASQAVQQEMHELDQSLILPKPSQLEQTPTIPAQEVKSVEDKLAEDKRPNMDIFEAIFGTSDTEDDEDRDDEEINKESRFSETADQILAPNLFSPSASIQSNEATVVEESALHAAVPQEPTLQQTTSSLPDLDSFRPLFNRGQAKDKRRPEEPLSKRPRATALSFMQDEDEEDEALNIGPPLPPNFNDSRTDSNQAAERKDTRHHSLQRICHDLVEVGIKFAKAIAKLNTDWKGQKLPYRGRKRSNNPNMSFTTSTCPEQPTPAPIPMTANKHFKKVNVTGNAIVAANWDKKLTLKQNYAKLGLMTSLNGQSGGREKVPTPKFPDEELPEANIEELEKTLQPGEGLIERDEEGNVVRVIVGKEKPFDEMIEEPVAHVEAKTDVVKALEAQAANVLKVERTQSGFEKQWIEKLIEKHGNDYEAMFWDKKLNVYQQTAAQLKRKIAQYKRQTGTQ</sequence>
<dbReference type="SMART" id="SM00164">
    <property type="entry name" value="TBC"/>
    <property type="match status" value="1"/>
</dbReference>
<name>A0A261Y4J5_9FUNG</name>
<comment type="caution">
    <text evidence="6">The sequence shown here is derived from an EMBL/GenBank/DDBJ whole genome shotgun (WGS) entry which is preliminary data.</text>
</comment>
<protein>
    <submittedName>
        <fullName evidence="6">Uncharacterized protein</fullName>
    </submittedName>
</protein>
<dbReference type="Pfam" id="PF07713">
    <property type="entry name" value="DUF1604"/>
    <property type="match status" value="1"/>
</dbReference>
<keyword evidence="1" id="KW-0343">GTPase activation</keyword>
<feature type="compositionally biased region" description="Polar residues" evidence="3">
    <location>
        <begin position="1183"/>
        <end position="1193"/>
    </location>
</feature>
<evidence type="ECO:0000259" key="4">
    <source>
        <dbReference type="PROSITE" id="PS50086"/>
    </source>
</evidence>
<evidence type="ECO:0000256" key="1">
    <source>
        <dbReference type="ARBA" id="ARBA00022468"/>
    </source>
</evidence>
<feature type="compositionally biased region" description="Polar residues" evidence="3">
    <location>
        <begin position="1599"/>
        <end position="1609"/>
    </location>
</feature>
<dbReference type="GO" id="GO:0005634">
    <property type="term" value="C:nucleus"/>
    <property type="evidence" value="ECO:0007669"/>
    <property type="project" value="TreeGrafter"/>
</dbReference>
<feature type="compositionally biased region" description="Low complexity" evidence="3">
    <location>
        <begin position="518"/>
        <end position="537"/>
    </location>
</feature>
<dbReference type="Gene3D" id="1.10.472.80">
    <property type="entry name" value="Ypt/Rab-GAP domain of gyp1p, domain 3"/>
    <property type="match status" value="1"/>
</dbReference>
<feature type="region of interest" description="Disordered" evidence="3">
    <location>
        <begin position="806"/>
        <end position="832"/>
    </location>
</feature>
<dbReference type="FunFam" id="1.10.8.270:FF:000001">
    <property type="entry name" value="TBC1 domain family member 1"/>
    <property type="match status" value="1"/>
</dbReference>
<dbReference type="Pfam" id="PF09420">
    <property type="entry name" value="Nop16"/>
    <property type="match status" value="1"/>
</dbReference>
<reference evidence="6 7" key="1">
    <citation type="journal article" date="2017" name="Mycologia">
        <title>Bifiguratus adelaidae, gen. et sp. nov., a new member of Mucoromycotina in endophytic and soil-dwelling habitats.</title>
        <authorList>
            <person name="Torres-Cruz T.J."/>
            <person name="Billingsley Tobias T.L."/>
            <person name="Almatruk M."/>
            <person name="Hesse C."/>
            <person name="Kuske C.R."/>
            <person name="Desiro A."/>
            <person name="Benucci G.M."/>
            <person name="Bonito G."/>
            <person name="Stajich J.E."/>
            <person name="Dunlap C."/>
            <person name="Arnold A.E."/>
            <person name="Porras-Alfaro A."/>
        </authorList>
    </citation>
    <scope>NUCLEOTIDE SEQUENCE [LARGE SCALE GENOMIC DNA]</scope>
    <source>
        <strain evidence="6 7">AZ0501</strain>
    </source>
</reference>
<feature type="domain" description="Rab-GAP TBC" evidence="4">
    <location>
        <begin position="113"/>
        <end position="298"/>
    </location>
</feature>
<dbReference type="InterPro" id="IPR000467">
    <property type="entry name" value="G_patch_dom"/>
</dbReference>
<dbReference type="Pfam" id="PF23436">
    <property type="entry name" value="RabGap-TBC_2"/>
    <property type="match status" value="1"/>
</dbReference>
<dbReference type="PANTHER" id="PTHR13384">
    <property type="entry name" value="G PATCH DOMAIN-CONTAINING PROTEIN 1"/>
    <property type="match status" value="1"/>
</dbReference>
<dbReference type="EMBL" id="MVBO01000014">
    <property type="protein sequence ID" value="OZJ05531.1"/>
    <property type="molecule type" value="Genomic_DNA"/>
</dbReference>
<dbReference type="GO" id="GO:0003723">
    <property type="term" value="F:RNA binding"/>
    <property type="evidence" value="ECO:0007669"/>
    <property type="project" value="TreeGrafter"/>
</dbReference>
<evidence type="ECO:0000259" key="5">
    <source>
        <dbReference type="PROSITE" id="PS50174"/>
    </source>
</evidence>
<evidence type="ECO:0000313" key="7">
    <source>
        <dbReference type="Proteomes" id="UP000242875"/>
    </source>
</evidence>
<feature type="coiled-coil region" evidence="2">
    <location>
        <begin position="676"/>
        <end position="703"/>
    </location>
</feature>
<feature type="region of interest" description="Disordered" evidence="3">
    <location>
        <begin position="1033"/>
        <end position="1098"/>
    </location>
</feature>
<evidence type="ECO:0000256" key="3">
    <source>
        <dbReference type="SAM" id="MobiDB-lite"/>
    </source>
</evidence>
<dbReference type="Pfam" id="PF26093">
    <property type="entry name" value="HTH_TGH"/>
    <property type="match status" value="1"/>
</dbReference>
<feature type="region of interest" description="Disordered" evidence="3">
    <location>
        <begin position="705"/>
        <end position="772"/>
    </location>
</feature>
<dbReference type="InterPro" id="IPR011666">
    <property type="entry name" value="DUF1604"/>
</dbReference>
<organism evidence="6 7">
    <name type="scientific">Bifiguratus adelaidae</name>
    <dbReference type="NCBI Taxonomy" id="1938954"/>
    <lineage>
        <taxon>Eukaryota</taxon>
        <taxon>Fungi</taxon>
        <taxon>Fungi incertae sedis</taxon>
        <taxon>Mucoromycota</taxon>
        <taxon>Mucoromycotina</taxon>
        <taxon>Endogonomycetes</taxon>
        <taxon>Endogonales</taxon>
        <taxon>Endogonales incertae sedis</taxon>
        <taxon>Bifiguratus</taxon>
    </lineage>
</organism>